<dbReference type="STRING" id="460265.Mnod_3216"/>
<evidence type="ECO:0000313" key="2">
    <source>
        <dbReference type="Proteomes" id="UP000008207"/>
    </source>
</evidence>
<reference evidence="1 2" key="1">
    <citation type="submission" date="2009-01" db="EMBL/GenBank/DDBJ databases">
        <title>Complete sequence of chromosome of Methylobacterium nodulans ORS 2060.</title>
        <authorList>
            <consortium name="US DOE Joint Genome Institute"/>
            <person name="Lucas S."/>
            <person name="Copeland A."/>
            <person name="Lapidus A."/>
            <person name="Glavina del Rio T."/>
            <person name="Dalin E."/>
            <person name="Tice H."/>
            <person name="Bruce D."/>
            <person name="Goodwin L."/>
            <person name="Pitluck S."/>
            <person name="Sims D."/>
            <person name="Brettin T."/>
            <person name="Detter J.C."/>
            <person name="Han C."/>
            <person name="Larimer F."/>
            <person name="Land M."/>
            <person name="Hauser L."/>
            <person name="Kyrpides N."/>
            <person name="Ivanova N."/>
            <person name="Marx C.J."/>
            <person name="Richardson P."/>
        </authorList>
    </citation>
    <scope>NUCLEOTIDE SEQUENCE [LARGE SCALE GENOMIC DNA]</scope>
    <source>
        <strain evidence="2">LMG 21967 / CNCM I-2342 / ORS 2060</strain>
    </source>
</reference>
<dbReference type="AlphaFoldDB" id="B8IKV4"/>
<dbReference type="KEGG" id="mno:Mnod_3216"/>
<proteinExistence type="predicted"/>
<protein>
    <submittedName>
        <fullName evidence="1">Uncharacterized protein</fullName>
    </submittedName>
</protein>
<dbReference type="EMBL" id="CP001349">
    <property type="protein sequence ID" value="ACL58142.1"/>
    <property type="molecule type" value="Genomic_DNA"/>
</dbReference>
<organism evidence="1 2">
    <name type="scientific">Methylobacterium nodulans (strain LMG 21967 / CNCM I-2342 / ORS 2060)</name>
    <dbReference type="NCBI Taxonomy" id="460265"/>
    <lineage>
        <taxon>Bacteria</taxon>
        <taxon>Pseudomonadati</taxon>
        <taxon>Pseudomonadota</taxon>
        <taxon>Alphaproteobacteria</taxon>
        <taxon>Hyphomicrobiales</taxon>
        <taxon>Methylobacteriaceae</taxon>
        <taxon>Methylobacterium</taxon>
    </lineage>
</organism>
<dbReference type="HOGENOM" id="CLU_2666902_0_0_5"/>
<name>B8IKV4_METNO</name>
<evidence type="ECO:0000313" key="1">
    <source>
        <dbReference type="EMBL" id="ACL58142.1"/>
    </source>
</evidence>
<accession>B8IKV4</accession>
<sequence length="75" mass="7894">MTPAEMLSARLSAIENAVKRIAEGQAVAAEAAEVRAALLDVLDLVVRNPGIDAAVDDLYRSVLALMEATARSLSE</sequence>
<dbReference type="Proteomes" id="UP000008207">
    <property type="component" value="Chromosome"/>
</dbReference>
<keyword evidence="2" id="KW-1185">Reference proteome</keyword>
<dbReference type="RefSeq" id="WP_015929807.1">
    <property type="nucleotide sequence ID" value="NC_011894.1"/>
</dbReference>
<gene>
    <name evidence="1" type="ordered locus">Mnod_3216</name>
</gene>